<dbReference type="Proteomes" id="UP000887576">
    <property type="component" value="Unplaced"/>
</dbReference>
<name>A0AC34Q0J3_9BILA</name>
<evidence type="ECO:0000313" key="1">
    <source>
        <dbReference type="Proteomes" id="UP000887576"/>
    </source>
</evidence>
<reference evidence="2" key="1">
    <citation type="submission" date="2022-11" db="UniProtKB">
        <authorList>
            <consortium name="WormBaseParasite"/>
        </authorList>
    </citation>
    <scope>IDENTIFICATION</scope>
</reference>
<organism evidence="1 2">
    <name type="scientific">Panagrolaimus sp. JU765</name>
    <dbReference type="NCBI Taxonomy" id="591449"/>
    <lineage>
        <taxon>Eukaryota</taxon>
        <taxon>Metazoa</taxon>
        <taxon>Ecdysozoa</taxon>
        <taxon>Nematoda</taxon>
        <taxon>Chromadorea</taxon>
        <taxon>Rhabditida</taxon>
        <taxon>Tylenchina</taxon>
        <taxon>Panagrolaimomorpha</taxon>
        <taxon>Panagrolaimoidea</taxon>
        <taxon>Panagrolaimidae</taxon>
        <taxon>Panagrolaimus</taxon>
    </lineage>
</organism>
<dbReference type="WBParaSite" id="JU765_v2.g11722.t2">
    <property type="protein sequence ID" value="JU765_v2.g11722.t2"/>
    <property type="gene ID" value="JU765_v2.g11722"/>
</dbReference>
<accession>A0AC34Q0J3</accession>
<proteinExistence type="predicted"/>
<protein>
    <submittedName>
        <fullName evidence="2">Uncharacterized protein</fullName>
    </submittedName>
</protein>
<sequence>MRSGETTRHILMKMNCKKGGINKILTTNPDLLKQIGTKIDISPIITSALFADRIENALKKYYLGTGRYPKKVVICRSDASTGQLEEIAVKKVDLCRGTIEQFCQQFKVEISLLIYASVRQSEVKIVGTSINDSDPAIKQNVKPGTTILLKKLIGTKIS</sequence>
<evidence type="ECO:0000313" key="2">
    <source>
        <dbReference type="WBParaSite" id="JU765_v2.g11722.t2"/>
    </source>
</evidence>